<dbReference type="OrthoDB" id="293139at2759"/>
<gene>
    <name evidence="1" type="ORF">GSPATT00014737001</name>
</gene>
<dbReference type="AlphaFoldDB" id="A0D9T9"/>
<name>A0D9T9_PARTE</name>
<dbReference type="KEGG" id="ptm:GSPATT00014737001"/>
<proteinExistence type="predicted"/>
<reference evidence="1 2" key="1">
    <citation type="journal article" date="2006" name="Nature">
        <title>Global trends of whole-genome duplications revealed by the ciliate Paramecium tetraurelia.</title>
        <authorList>
            <consortium name="Genoscope"/>
            <person name="Aury J.-M."/>
            <person name="Jaillon O."/>
            <person name="Duret L."/>
            <person name="Noel B."/>
            <person name="Jubin C."/>
            <person name="Porcel B.M."/>
            <person name="Segurens B."/>
            <person name="Daubin V."/>
            <person name="Anthouard V."/>
            <person name="Aiach N."/>
            <person name="Arnaiz O."/>
            <person name="Billaut A."/>
            <person name="Beisson J."/>
            <person name="Blanc I."/>
            <person name="Bouhouche K."/>
            <person name="Camara F."/>
            <person name="Duharcourt S."/>
            <person name="Guigo R."/>
            <person name="Gogendeau D."/>
            <person name="Katinka M."/>
            <person name="Keller A.-M."/>
            <person name="Kissmehl R."/>
            <person name="Klotz C."/>
            <person name="Koll F."/>
            <person name="Le Moue A."/>
            <person name="Lepere C."/>
            <person name="Malinsky S."/>
            <person name="Nowacki M."/>
            <person name="Nowak J.K."/>
            <person name="Plattner H."/>
            <person name="Poulain J."/>
            <person name="Ruiz F."/>
            <person name="Serrano V."/>
            <person name="Zagulski M."/>
            <person name="Dessen P."/>
            <person name="Betermier M."/>
            <person name="Weissenbach J."/>
            <person name="Scarpelli C."/>
            <person name="Schachter V."/>
            <person name="Sperling L."/>
            <person name="Meyer E."/>
            <person name="Cohen J."/>
            <person name="Wincker P."/>
        </authorList>
    </citation>
    <scope>NUCLEOTIDE SEQUENCE [LARGE SCALE GENOMIC DNA]</scope>
    <source>
        <strain evidence="1 2">Stock d4-2</strain>
    </source>
</reference>
<dbReference type="EMBL" id="CT868341">
    <property type="protein sequence ID" value="CAK79806.1"/>
    <property type="molecule type" value="Genomic_DNA"/>
</dbReference>
<sequence>MRLYGIKQEEQTNQAPVNIPRPLPFCTNYKYLLLVQTNENLISIQKQWSVIQKFASALSKLQQAQNKIHNQPKYPFVLPLSMNEFMVHLGSNKVEIRMQNEIPPFYPPFQPVQYCCPPQVSSPTPTIRLPIHKKREVNVLQDQKDTKNIPKNYCKSIITFACKNQNLCLQILKDQLKVIKFLEKITVYKKQLLNIRIFSSLLQHSDDPEEEEFRKAFRIISRIFIKKYAINYIFNSKIVQHNWHMRYRSQIYKGIKSPNNFSHIKNL</sequence>
<evidence type="ECO:0000313" key="1">
    <source>
        <dbReference type="EMBL" id="CAK79806.1"/>
    </source>
</evidence>
<dbReference type="HOGENOM" id="CLU_1055434_0_0_1"/>
<evidence type="ECO:0000313" key="2">
    <source>
        <dbReference type="Proteomes" id="UP000000600"/>
    </source>
</evidence>
<dbReference type="InParanoid" id="A0D9T9"/>
<keyword evidence="2" id="KW-1185">Reference proteome</keyword>
<dbReference type="OMA" id="NKVEIRM"/>
<dbReference type="GeneID" id="5032988"/>
<protein>
    <submittedName>
        <fullName evidence="1">Uncharacterized protein</fullName>
    </submittedName>
</protein>
<dbReference type="RefSeq" id="XP_001447203.1">
    <property type="nucleotide sequence ID" value="XM_001447166.1"/>
</dbReference>
<accession>A0D9T9</accession>
<organism evidence="1 2">
    <name type="scientific">Paramecium tetraurelia</name>
    <dbReference type="NCBI Taxonomy" id="5888"/>
    <lineage>
        <taxon>Eukaryota</taxon>
        <taxon>Sar</taxon>
        <taxon>Alveolata</taxon>
        <taxon>Ciliophora</taxon>
        <taxon>Intramacronucleata</taxon>
        <taxon>Oligohymenophorea</taxon>
        <taxon>Peniculida</taxon>
        <taxon>Parameciidae</taxon>
        <taxon>Paramecium</taxon>
    </lineage>
</organism>
<dbReference type="Proteomes" id="UP000000600">
    <property type="component" value="Unassembled WGS sequence"/>
</dbReference>